<dbReference type="NCBIfam" id="TIGR03733">
    <property type="entry name" value="lanti_perm_MutG"/>
    <property type="match status" value="1"/>
</dbReference>
<name>A0ABM7TKS7_9CLOT</name>
<feature type="transmembrane region" description="Helical" evidence="1">
    <location>
        <begin position="20"/>
        <end position="40"/>
    </location>
</feature>
<gene>
    <name evidence="2" type="ORF">psyc5s11_48300</name>
</gene>
<keyword evidence="3" id="KW-1185">Reference proteome</keyword>
<dbReference type="CDD" id="cd21808">
    <property type="entry name" value="ABC-2_lan_permease_MutG"/>
    <property type="match status" value="1"/>
</dbReference>
<keyword evidence="1" id="KW-0812">Transmembrane</keyword>
<feature type="transmembrane region" description="Helical" evidence="1">
    <location>
        <begin position="236"/>
        <end position="253"/>
    </location>
</feature>
<feature type="transmembrane region" description="Helical" evidence="1">
    <location>
        <begin position="169"/>
        <end position="192"/>
    </location>
</feature>
<evidence type="ECO:0000313" key="3">
    <source>
        <dbReference type="Proteomes" id="UP000824633"/>
    </source>
</evidence>
<keyword evidence="1" id="KW-0472">Membrane</keyword>
<organism evidence="2 3">
    <name type="scientific">Clostridium gelidum</name>
    <dbReference type="NCBI Taxonomy" id="704125"/>
    <lineage>
        <taxon>Bacteria</taxon>
        <taxon>Bacillati</taxon>
        <taxon>Bacillota</taxon>
        <taxon>Clostridia</taxon>
        <taxon>Eubacteriales</taxon>
        <taxon>Clostridiaceae</taxon>
        <taxon>Clostridium</taxon>
    </lineage>
</organism>
<dbReference type="EMBL" id="AP024849">
    <property type="protein sequence ID" value="BCZ48763.1"/>
    <property type="molecule type" value="Genomic_DNA"/>
</dbReference>
<dbReference type="RefSeq" id="WP_224035001.1">
    <property type="nucleotide sequence ID" value="NZ_AP024849.1"/>
</dbReference>
<dbReference type="Pfam" id="PF12730">
    <property type="entry name" value="ABC2_membrane_4"/>
    <property type="match status" value="1"/>
</dbReference>
<sequence>MVAIFRLIKADFVKMKRTPFYLIHVCIPIIGVIIFLAYFSGSKSNDVVKLNLYLQALLMAFPLLIGIVCSAAVQEEAMAGKFKEMIGTKYGRGKCLLSKTLMLILTGFLSLTLVVGAFYIGFQYLLKQNTLQFSFYIYVTLIIFWYQIFIYLFHLWLSLNFGSGASIGMGIFESLVSALFITGLGDGIWQWIPCGWGIKTCNNLFIREANSIDAFNKVADINVGISNSMSGIRNSVIFTILFGVFLLIWFNFYESNGEKQ</sequence>
<dbReference type="Proteomes" id="UP000824633">
    <property type="component" value="Chromosome"/>
</dbReference>
<proteinExistence type="predicted"/>
<accession>A0ABM7TKS7</accession>
<protein>
    <submittedName>
        <fullName evidence="2">Multidrug ABC transporter permease</fullName>
    </submittedName>
</protein>
<evidence type="ECO:0000256" key="1">
    <source>
        <dbReference type="SAM" id="Phobius"/>
    </source>
</evidence>
<evidence type="ECO:0000313" key="2">
    <source>
        <dbReference type="EMBL" id="BCZ48763.1"/>
    </source>
</evidence>
<feature type="transmembrane region" description="Helical" evidence="1">
    <location>
        <begin position="52"/>
        <end position="73"/>
    </location>
</feature>
<keyword evidence="1" id="KW-1133">Transmembrane helix</keyword>
<feature type="transmembrane region" description="Helical" evidence="1">
    <location>
        <begin position="133"/>
        <end position="157"/>
    </location>
</feature>
<feature type="transmembrane region" description="Helical" evidence="1">
    <location>
        <begin position="101"/>
        <end position="121"/>
    </location>
</feature>
<reference evidence="3" key="1">
    <citation type="submission" date="2021-07" db="EMBL/GenBank/DDBJ databases">
        <title>Complete genome sequencing of a Clostridium isolate.</title>
        <authorList>
            <person name="Ueki A."/>
            <person name="Tonouchi A."/>
        </authorList>
    </citation>
    <scope>NUCLEOTIDE SEQUENCE [LARGE SCALE GENOMIC DNA]</scope>
    <source>
        <strain evidence="3">C5S11</strain>
    </source>
</reference>
<dbReference type="InterPro" id="IPR022294">
    <property type="entry name" value="ABC-transptr_permeasesu"/>
</dbReference>